<dbReference type="Proteomes" id="UP000254968">
    <property type="component" value="Unassembled WGS sequence"/>
</dbReference>
<keyword evidence="1" id="KW-0489">Methyltransferase</keyword>
<dbReference type="RefSeq" id="WP_115303895.1">
    <property type="nucleotide sequence ID" value="NZ_CAAAHO010000005.1"/>
</dbReference>
<evidence type="ECO:0000313" key="1">
    <source>
        <dbReference type="EMBL" id="STX30173.1"/>
    </source>
</evidence>
<protein>
    <submittedName>
        <fullName evidence="1">Methyltransferases</fullName>
    </submittedName>
</protein>
<dbReference type="AlphaFoldDB" id="A0A378I579"/>
<dbReference type="GO" id="GO:0032259">
    <property type="term" value="P:methylation"/>
    <property type="evidence" value="ECO:0007669"/>
    <property type="project" value="UniProtKB-KW"/>
</dbReference>
<proteinExistence type="predicted"/>
<dbReference type="Gene3D" id="3.40.50.150">
    <property type="entry name" value="Vaccinia Virus protein VP39"/>
    <property type="match status" value="1"/>
</dbReference>
<reference evidence="1 2" key="1">
    <citation type="submission" date="2018-06" db="EMBL/GenBank/DDBJ databases">
        <authorList>
            <consortium name="Pathogen Informatics"/>
            <person name="Doyle S."/>
        </authorList>
    </citation>
    <scope>NUCLEOTIDE SEQUENCE [LARGE SCALE GENOMIC DNA]</scope>
    <source>
        <strain evidence="1 2">NCTC13315</strain>
    </source>
</reference>
<accession>A0A378I579</accession>
<dbReference type="EMBL" id="UGNV01000001">
    <property type="protein sequence ID" value="STX30173.1"/>
    <property type="molecule type" value="Genomic_DNA"/>
</dbReference>
<dbReference type="InterPro" id="IPR029063">
    <property type="entry name" value="SAM-dependent_MTases_sf"/>
</dbReference>
<dbReference type="GO" id="GO:0008168">
    <property type="term" value="F:methyltransferase activity"/>
    <property type="evidence" value="ECO:0007669"/>
    <property type="project" value="UniProtKB-KW"/>
</dbReference>
<keyword evidence="2" id="KW-1185">Reference proteome</keyword>
<dbReference type="OrthoDB" id="5650661at2"/>
<keyword evidence="1" id="KW-0808">Transferase</keyword>
<name>A0A378I579_9GAMM</name>
<organism evidence="1 2">
    <name type="scientific">Legionella beliardensis</name>
    <dbReference type="NCBI Taxonomy" id="91822"/>
    <lineage>
        <taxon>Bacteria</taxon>
        <taxon>Pseudomonadati</taxon>
        <taxon>Pseudomonadota</taxon>
        <taxon>Gammaproteobacteria</taxon>
        <taxon>Legionellales</taxon>
        <taxon>Legionellaceae</taxon>
        <taxon>Legionella</taxon>
    </lineage>
</organism>
<evidence type="ECO:0000313" key="2">
    <source>
        <dbReference type="Proteomes" id="UP000254968"/>
    </source>
</evidence>
<sequence length="268" mass="30972">MVMYDSNEFFKTYFNNASEKSLLIELMYTRFFPPKHTLDILDLGCHDGALIKKIIAAYEDRMPPKVTLTGVEPSLEASIRYAENHFNIPVQTHTFIGTAENYFTQNTDGKYFDWVIASQCLYWSSDLLYIIKQIADCGESGLIVFRGHRGIYEIQSRFKFYIGNPNEQFYTADNIEAALISLTIPYEKQVETTSIQLPPQGSLEMKWLIAFFLQQNDKDMDNNICQEVEAWILAKNSEKIIHEVCFFWLGKARDKINTKSCAVTKVFL</sequence>
<gene>
    <name evidence="1" type="ORF">NCTC13315_02738</name>
</gene>
<dbReference type="SUPFAM" id="SSF53335">
    <property type="entry name" value="S-adenosyl-L-methionine-dependent methyltransferases"/>
    <property type="match status" value="1"/>
</dbReference>